<dbReference type="SUPFAM" id="SSF88946">
    <property type="entry name" value="Sigma2 domain of RNA polymerase sigma factors"/>
    <property type="match status" value="1"/>
</dbReference>
<evidence type="ECO:0000259" key="6">
    <source>
        <dbReference type="Pfam" id="PF04542"/>
    </source>
</evidence>
<comment type="similarity">
    <text evidence="1">Belongs to the sigma-70 factor family. ECF subfamily.</text>
</comment>
<evidence type="ECO:0000256" key="4">
    <source>
        <dbReference type="ARBA" id="ARBA00023125"/>
    </source>
</evidence>
<reference evidence="8" key="1">
    <citation type="submission" date="2020-10" db="EMBL/GenBank/DDBJ databases">
        <authorList>
            <person name="Gilroy R."/>
        </authorList>
    </citation>
    <scope>NUCLEOTIDE SEQUENCE</scope>
    <source>
        <strain evidence="8">ChiBcec16-1751</strain>
    </source>
</reference>
<feature type="domain" description="RNA polymerase sigma-70 region 2" evidence="6">
    <location>
        <begin position="24"/>
        <end position="86"/>
    </location>
</feature>
<dbReference type="Gene3D" id="1.10.1740.10">
    <property type="match status" value="1"/>
</dbReference>
<protein>
    <submittedName>
        <fullName evidence="8">Sigma-70 family RNA polymerase sigma factor</fullName>
    </submittedName>
</protein>
<dbReference type="Proteomes" id="UP000886741">
    <property type="component" value="Unassembled WGS sequence"/>
</dbReference>
<dbReference type="InterPro" id="IPR036388">
    <property type="entry name" value="WH-like_DNA-bd_sf"/>
</dbReference>
<dbReference type="Pfam" id="PF04542">
    <property type="entry name" value="Sigma70_r2"/>
    <property type="match status" value="1"/>
</dbReference>
<organism evidence="8 9">
    <name type="scientific">Candidatus Avoscillospira avistercoris</name>
    <dbReference type="NCBI Taxonomy" id="2840707"/>
    <lineage>
        <taxon>Bacteria</taxon>
        <taxon>Bacillati</taxon>
        <taxon>Bacillota</taxon>
        <taxon>Clostridia</taxon>
        <taxon>Eubacteriales</taxon>
        <taxon>Oscillospiraceae</taxon>
        <taxon>Oscillospiraceae incertae sedis</taxon>
        <taxon>Candidatus Avoscillospira</taxon>
    </lineage>
</organism>
<dbReference type="InterPro" id="IPR013325">
    <property type="entry name" value="RNA_pol_sigma_r2"/>
</dbReference>
<gene>
    <name evidence="8" type="ORF">IAA83_04825</name>
</gene>
<dbReference type="EMBL" id="DVJJ01000077">
    <property type="protein sequence ID" value="HIS64680.1"/>
    <property type="molecule type" value="Genomic_DNA"/>
</dbReference>
<feature type="domain" description="RNA polymerase sigma factor 70 region 4 type 2" evidence="7">
    <location>
        <begin position="125"/>
        <end position="175"/>
    </location>
</feature>
<dbReference type="GO" id="GO:0006352">
    <property type="term" value="P:DNA-templated transcription initiation"/>
    <property type="evidence" value="ECO:0007669"/>
    <property type="project" value="InterPro"/>
</dbReference>
<dbReference type="InterPro" id="IPR039425">
    <property type="entry name" value="RNA_pol_sigma-70-like"/>
</dbReference>
<evidence type="ECO:0000256" key="2">
    <source>
        <dbReference type="ARBA" id="ARBA00023015"/>
    </source>
</evidence>
<sequence>MEDAHIVDLYWARSEAAVAETAKKYGAYCYSIAHAILTNPEDAEESVNDTWLDAWNSMPPHRPAILATFLGKITRRIAIDKWRARSAEKRGGGELALALSELADCVPSGKTVEQEVADTELEAAINRFVLSLPLTRRRVFLCRYWYLDSIAAIAKQFGLSQSSVKVMLHRTRKALRTFLEREGTL</sequence>
<keyword evidence="2" id="KW-0805">Transcription regulation</keyword>
<dbReference type="SUPFAM" id="SSF88659">
    <property type="entry name" value="Sigma3 and sigma4 domains of RNA polymerase sigma factors"/>
    <property type="match status" value="1"/>
</dbReference>
<dbReference type="InterPro" id="IPR013324">
    <property type="entry name" value="RNA_pol_sigma_r3/r4-like"/>
</dbReference>
<keyword evidence="5" id="KW-0804">Transcription</keyword>
<dbReference type="NCBIfam" id="TIGR02937">
    <property type="entry name" value="sigma70-ECF"/>
    <property type="match status" value="1"/>
</dbReference>
<dbReference type="Gene3D" id="1.10.10.10">
    <property type="entry name" value="Winged helix-like DNA-binding domain superfamily/Winged helix DNA-binding domain"/>
    <property type="match status" value="1"/>
</dbReference>
<keyword evidence="4" id="KW-0238">DNA-binding</keyword>
<keyword evidence="3" id="KW-0731">Sigma factor</keyword>
<dbReference type="InterPro" id="IPR014284">
    <property type="entry name" value="RNA_pol_sigma-70_dom"/>
</dbReference>
<dbReference type="Pfam" id="PF08281">
    <property type="entry name" value="Sigma70_r4_2"/>
    <property type="match status" value="1"/>
</dbReference>
<dbReference type="InterPro" id="IPR013249">
    <property type="entry name" value="RNA_pol_sigma70_r4_t2"/>
</dbReference>
<dbReference type="GO" id="GO:0003677">
    <property type="term" value="F:DNA binding"/>
    <property type="evidence" value="ECO:0007669"/>
    <property type="project" value="UniProtKB-KW"/>
</dbReference>
<evidence type="ECO:0000256" key="1">
    <source>
        <dbReference type="ARBA" id="ARBA00010641"/>
    </source>
</evidence>
<dbReference type="AlphaFoldDB" id="A0A9D1F9N7"/>
<dbReference type="InterPro" id="IPR007627">
    <property type="entry name" value="RNA_pol_sigma70_r2"/>
</dbReference>
<dbReference type="GO" id="GO:0016987">
    <property type="term" value="F:sigma factor activity"/>
    <property type="evidence" value="ECO:0007669"/>
    <property type="project" value="UniProtKB-KW"/>
</dbReference>
<comment type="caution">
    <text evidence="8">The sequence shown here is derived from an EMBL/GenBank/DDBJ whole genome shotgun (WGS) entry which is preliminary data.</text>
</comment>
<evidence type="ECO:0000259" key="7">
    <source>
        <dbReference type="Pfam" id="PF08281"/>
    </source>
</evidence>
<evidence type="ECO:0000313" key="8">
    <source>
        <dbReference type="EMBL" id="HIS64680.1"/>
    </source>
</evidence>
<reference evidence="8" key="2">
    <citation type="journal article" date="2021" name="PeerJ">
        <title>Extensive microbial diversity within the chicken gut microbiome revealed by metagenomics and culture.</title>
        <authorList>
            <person name="Gilroy R."/>
            <person name="Ravi A."/>
            <person name="Getino M."/>
            <person name="Pursley I."/>
            <person name="Horton D.L."/>
            <person name="Alikhan N.F."/>
            <person name="Baker D."/>
            <person name="Gharbi K."/>
            <person name="Hall N."/>
            <person name="Watson M."/>
            <person name="Adriaenssens E.M."/>
            <person name="Foster-Nyarko E."/>
            <person name="Jarju S."/>
            <person name="Secka A."/>
            <person name="Antonio M."/>
            <person name="Oren A."/>
            <person name="Chaudhuri R.R."/>
            <person name="La Ragione R."/>
            <person name="Hildebrand F."/>
            <person name="Pallen M.J."/>
        </authorList>
    </citation>
    <scope>NUCLEOTIDE SEQUENCE</scope>
    <source>
        <strain evidence="8">ChiBcec16-1751</strain>
    </source>
</reference>
<dbReference type="PANTHER" id="PTHR43133">
    <property type="entry name" value="RNA POLYMERASE ECF-TYPE SIGMA FACTO"/>
    <property type="match status" value="1"/>
</dbReference>
<accession>A0A9D1F9N7</accession>
<proteinExistence type="inferred from homology"/>
<evidence type="ECO:0000313" key="9">
    <source>
        <dbReference type="Proteomes" id="UP000886741"/>
    </source>
</evidence>
<name>A0A9D1F9N7_9FIRM</name>
<evidence type="ECO:0000256" key="3">
    <source>
        <dbReference type="ARBA" id="ARBA00023082"/>
    </source>
</evidence>
<dbReference type="PANTHER" id="PTHR43133:SF8">
    <property type="entry name" value="RNA POLYMERASE SIGMA FACTOR HI_1459-RELATED"/>
    <property type="match status" value="1"/>
</dbReference>
<evidence type="ECO:0000256" key="5">
    <source>
        <dbReference type="ARBA" id="ARBA00023163"/>
    </source>
</evidence>